<accession>A0ABT8L965</accession>
<evidence type="ECO:0000256" key="5">
    <source>
        <dbReference type="ARBA" id="ARBA00048488"/>
    </source>
</evidence>
<evidence type="ECO:0000256" key="4">
    <source>
        <dbReference type="ARBA" id="ARBA00047806"/>
    </source>
</evidence>
<evidence type="ECO:0000256" key="6">
    <source>
        <dbReference type="ARBA" id="ARBA00048782"/>
    </source>
</evidence>
<reference evidence="10" key="1">
    <citation type="submission" date="2023-06" db="EMBL/GenBank/DDBJ databases">
        <title>Genomic of Agaribacillus aureum.</title>
        <authorList>
            <person name="Wang G."/>
        </authorList>
    </citation>
    <scope>NUCLEOTIDE SEQUENCE</scope>
    <source>
        <strain evidence="10">BMA12</strain>
    </source>
</reference>
<evidence type="ECO:0000259" key="9">
    <source>
        <dbReference type="PROSITE" id="PS51790"/>
    </source>
</evidence>
<sequence>MMKKQLFLSGVVIVLAGLVYAVSVAKDESKKVYNTTVIPQNKDLNKATFAGGCFWCMEKPFEKLPGVSAVISGYTGGKKPNPTYRQVSSGATGHAEAVQIYYDPAKISYNDLLEVFWRQINPTDGGGQFVDRGPQYRSEIYYHDQDQKKQAEASKNKLASSGRFDKPIVTAITPFEKFYQAEDYHQDYYLKSPDNYYRYRKGSGRDQYIQKIWGDDLKYKVKTSATNESSRTYDKPSREELKKQLTRLQYDVTQNEATERPFSNEYWDNKKEGVYVDIVSGEPLFSSRDKYRSGTGWPSFTKPINNHYIVEKTDHHLGYARTEVRSKYGDSHLGHVFPDGPKPTGLRYCINSAALKFIPKENLEKSGYTDLASLFE</sequence>
<dbReference type="NCBIfam" id="TIGR00401">
    <property type="entry name" value="msrA"/>
    <property type="match status" value="1"/>
</dbReference>
<evidence type="ECO:0000256" key="1">
    <source>
        <dbReference type="ARBA" id="ARBA00023002"/>
    </source>
</evidence>
<keyword evidence="11" id="KW-1185">Reference proteome</keyword>
<evidence type="ECO:0000256" key="2">
    <source>
        <dbReference type="ARBA" id="ARBA00023268"/>
    </source>
</evidence>
<evidence type="ECO:0000256" key="7">
    <source>
        <dbReference type="HAMAP-Rule" id="MF_01400"/>
    </source>
</evidence>
<keyword evidence="2" id="KW-0511">Multifunctional enzyme</keyword>
<comment type="catalytic activity">
    <reaction evidence="5 7">
        <text>L-methionyl-[protein] + [thioredoxin]-disulfide + H2O = L-methionyl-(R)-S-oxide-[protein] + [thioredoxin]-dithiol</text>
        <dbReference type="Rhea" id="RHEA:24164"/>
        <dbReference type="Rhea" id="RHEA-COMP:10698"/>
        <dbReference type="Rhea" id="RHEA-COMP:10700"/>
        <dbReference type="Rhea" id="RHEA-COMP:12313"/>
        <dbReference type="Rhea" id="RHEA-COMP:12314"/>
        <dbReference type="ChEBI" id="CHEBI:15377"/>
        <dbReference type="ChEBI" id="CHEBI:16044"/>
        <dbReference type="ChEBI" id="CHEBI:29950"/>
        <dbReference type="ChEBI" id="CHEBI:45764"/>
        <dbReference type="ChEBI" id="CHEBI:50058"/>
        <dbReference type="EC" id="1.8.4.12"/>
    </reaction>
</comment>
<evidence type="ECO:0000256" key="3">
    <source>
        <dbReference type="ARBA" id="ARBA00024679"/>
    </source>
</evidence>
<dbReference type="InterPro" id="IPR011057">
    <property type="entry name" value="Mss4-like_sf"/>
</dbReference>
<evidence type="ECO:0000313" key="10">
    <source>
        <dbReference type="EMBL" id="MDN5213781.1"/>
    </source>
</evidence>
<gene>
    <name evidence="7 10" type="primary">msrB</name>
    <name evidence="8" type="synonym">msrA</name>
    <name evidence="10" type="ORF">QQ020_17035</name>
</gene>
<dbReference type="SUPFAM" id="SSF51316">
    <property type="entry name" value="Mss4-like"/>
    <property type="match status" value="1"/>
</dbReference>
<dbReference type="PROSITE" id="PS51790">
    <property type="entry name" value="MSRB"/>
    <property type="match status" value="1"/>
</dbReference>
<comment type="catalytic activity">
    <reaction evidence="6 8">
        <text>[thioredoxin]-disulfide + L-methionine + H2O = L-methionine (S)-S-oxide + [thioredoxin]-dithiol</text>
        <dbReference type="Rhea" id="RHEA:19993"/>
        <dbReference type="Rhea" id="RHEA-COMP:10698"/>
        <dbReference type="Rhea" id="RHEA-COMP:10700"/>
        <dbReference type="ChEBI" id="CHEBI:15377"/>
        <dbReference type="ChEBI" id="CHEBI:29950"/>
        <dbReference type="ChEBI" id="CHEBI:50058"/>
        <dbReference type="ChEBI" id="CHEBI:57844"/>
        <dbReference type="ChEBI" id="CHEBI:58772"/>
        <dbReference type="EC" id="1.8.4.11"/>
    </reaction>
</comment>
<dbReference type="EMBL" id="JAUJEB010000003">
    <property type="protein sequence ID" value="MDN5213781.1"/>
    <property type="molecule type" value="Genomic_DNA"/>
</dbReference>
<comment type="catalytic activity">
    <reaction evidence="4 8">
        <text>L-methionyl-[protein] + [thioredoxin]-disulfide + H2O = L-methionyl-(S)-S-oxide-[protein] + [thioredoxin]-dithiol</text>
        <dbReference type="Rhea" id="RHEA:14217"/>
        <dbReference type="Rhea" id="RHEA-COMP:10698"/>
        <dbReference type="Rhea" id="RHEA-COMP:10700"/>
        <dbReference type="Rhea" id="RHEA-COMP:12313"/>
        <dbReference type="Rhea" id="RHEA-COMP:12315"/>
        <dbReference type="ChEBI" id="CHEBI:15377"/>
        <dbReference type="ChEBI" id="CHEBI:16044"/>
        <dbReference type="ChEBI" id="CHEBI:29950"/>
        <dbReference type="ChEBI" id="CHEBI:44120"/>
        <dbReference type="ChEBI" id="CHEBI:50058"/>
        <dbReference type="EC" id="1.8.4.11"/>
    </reaction>
</comment>
<feature type="domain" description="MsrB" evidence="9">
    <location>
        <begin position="238"/>
        <end position="360"/>
    </location>
</feature>
<dbReference type="SUPFAM" id="SSF55068">
    <property type="entry name" value="Peptide methionine sulfoxide reductase"/>
    <property type="match status" value="1"/>
</dbReference>
<dbReference type="NCBIfam" id="TIGR00357">
    <property type="entry name" value="peptide-methionine (R)-S-oxide reductase MsrB"/>
    <property type="match status" value="1"/>
</dbReference>
<proteinExistence type="inferred from homology"/>
<organism evidence="10 11">
    <name type="scientific">Agaribacillus aureus</name>
    <dbReference type="NCBI Taxonomy" id="3051825"/>
    <lineage>
        <taxon>Bacteria</taxon>
        <taxon>Pseudomonadati</taxon>
        <taxon>Bacteroidota</taxon>
        <taxon>Cytophagia</taxon>
        <taxon>Cytophagales</taxon>
        <taxon>Splendidivirgaceae</taxon>
        <taxon>Agaribacillus</taxon>
    </lineage>
</organism>
<dbReference type="HAMAP" id="MF_01400">
    <property type="entry name" value="MsrB"/>
    <property type="match status" value="1"/>
</dbReference>
<dbReference type="InterPro" id="IPR002579">
    <property type="entry name" value="Met_Sox_Rdtase_MsrB_dom"/>
</dbReference>
<dbReference type="Proteomes" id="UP001172083">
    <property type="component" value="Unassembled WGS sequence"/>
</dbReference>
<dbReference type="EC" id="1.8.4.12" evidence="7"/>
<comment type="similarity">
    <text evidence="7">Belongs to the MsrB Met sulfoxide reductase family.</text>
</comment>
<feature type="active site" evidence="8">
    <location>
        <position position="53"/>
    </location>
</feature>
<dbReference type="PANTHER" id="PTHR43774:SF1">
    <property type="entry name" value="PEPTIDE METHIONINE SULFOXIDE REDUCTASE MSRA 2"/>
    <property type="match status" value="1"/>
</dbReference>
<dbReference type="Gene3D" id="3.30.1060.10">
    <property type="entry name" value="Peptide methionine sulphoxide reductase MsrA"/>
    <property type="match status" value="1"/>
</dbReference>
<dbReference type="InterPro" id="IPR036509">
    <property type="entry name" value="Met_Sox_Rdtase_MsrA_sf"/>
</dbReference>
<dbReference type="PANTHER" id="PTHR43774">
    <property type="entry name" value="PEPTIDE METHIONINE SULFOXIDE REDUCTASE"/>
    <property type="match status" value="1"/>
</dbReference>
<comment type="caution">
    <text evidence="10">The sequence shown here is derived from an EMBL/GenBank/DDBJ whole genome shotgun (WGS) entry which is preliminary data.</text>
</comment>
<dbReference type="Pfam" id="PF01625">
    <property type="entry name" value="PMSR"/>
    <property type="match status" value="1"/>
</dbReference>
<evidence type="ECO:0000256" key="8">
    <source>
        <dbReference type="HAMAP-Rule" id="MF_01401"/>
    </source>
</evidence>
<keyword evidence="1 7" id="KW-0560">Oxidoreductase</keyword>
<evidence type="ECO:0000313" key="11">
    <source>
        <dbReference type="Proteomes" id="UP001172083"/>
    </source>
</evidence>
<dbReference type="HAMAP" id="MF_01401">
    <property type="entry name" value="MsrA"/>
    <property type="match status" value="1"/>
</dbReference>
<comment type="function">
    <text evidence="3 8">Has an important function as a repair enzyme for proteins that have been inactivated by oxidation. Catalyzes the reversible oxidation-reduction of methionine sulfoxide in proteins to methionine.</text>
</comment>
<name>A0ABT8L965_9BACT</name>
<comment type="similarity">
    <text evidence="8">Belongs to the MsrA Met sulfoxide reductase family.</text>
</comment>
<dbReference type="InterPro" id="IPR002569">
    <property type="entry name" value="Met_Sox_Rdtase_MsrA_dom"/>
</dbReference>
<dbReference type="Pfam" id="PF01641">
    <property type="entry name" value="SelR"/>
    <property type="match status" value="1"/>
</dbReference>
<dbReference type="EC" id="1.8.4.11" evidence="8"/>
<feature type="active site" description="Nucleophile" evidence="7">
    <location>
        <position position="349"/>
    </location>
</feature>
<protein>
    <recommendedName>
        <fullName evidence="7 8">Multifunctional fusion protein</fullName>
    </recommendedName>
    <domain>
        <recommendedName>
            <fullName evidence="8">Peptide methionine sulfoxide reductase MsrA</fullName>
            <shortName evidence="8">Protein-methionine-S-oxide reductase</shortName>
            <ecNumber evidence="8">1.8.4.11</ecNumber>
        </recommendedName>
        <alternativeName>
            <fullName evidence="8">Peptide-methionine (S)-S-oxide reductase</fullName>
            <shortName evidence="8">Peptide Met(O) reductase</shortName>
        </alternativeName>
    </domain>
    <domain>
        <recommendedName>
            <fullName evidence="7">Peptide methionine sulfoxide reductase MsrB</fullName>
            <ecNumber evidence="7">1.8.4.12</ecNumber>
        </recommendedName>
        <alternativeName>
            <fullName evidence="7">Peptide-methionine (R)-S-oxide reductase</fullName>
        </alternativeName>
    </domain>
</protein>
<dbReference type="GO" id="GO:0033743">
    <property type="term" value="F:peptide-methionine (R)-S-oxide reductase activity"/>
    <property type="evidence" value="ECO:0007669"/>
    <property type="project" value="UniProtKB-EC"/>
</dbReference>
<comment type="caution">
    <text evidence="7">Lacks conserved residue(s) required for the propagation of feature annotation.</text>
</comment>
<dbReference type="Gene3D" id="2.170.150.20">
    <property type="entry name" value="Peptide methionine sulfoxide reductase"/>
    <property type="match status" value="1"/>
</dbReference>
<dbReference type="RefSeq" id="WP_429774006.1">
    <property type="nucleotide sequence ID" value="NZ_JAUJEB010000003.1"/>
</dbReference>